<organism evidence="2 3">
    <name type="scientific">Candida boidinii</name>
    <name type="common">Yeast</name>
    <dbReference type="NCBI Taxonomy" id="5477"/>
    <lineage>
        <taxon>Eukaryota</taxon>
        <taxon>Fungi</taxon>
        <taxon>Dikarya</taxon>
        <taxon>Ascomycota</taxon>
        <taxon>Saccharomycotina</taxon>
        <taxon>Pichiomycetes</taxon>
        <taxon>Pichiales</taxon>
        <taxon>Pichiaceae</taxon>
        <taxon>Ogataea</taxon>
        <taxon>Ogataea/Candida clade</taxon>
    </lineage>
</organism>
<keyword evidence="3" id="KW-1185">Reference proteome</keyword>
<feature type="transmembrane region" description="Helical" evidence="1">
    <location>
        <begin position="95"/>
        <end position="118"/>
    </location>
</feature>
<sequence>MADAIHQIVKGLTDNAADGTGIVEVEKLTSQLLPPGTEIPQYLIDYVQDQQWAQFGSYPDSKDIAPSAIFTALFAIISLLYLGIFIKNITIGHKFYVTGLCFLYATMRWLGFALRIVWAKDILKVHTGIASEVLLVLPTILLSSINCILAQRLFTWKHPVLGNNKFFWNIMLLIYAVVVAVFIMTVVASAVPYLYLLSRSNYNMCRNVVKVSSLLIVLYSLLAFIFLGIAYIFPTGEREKDALVYQPFWVKSFSPFYFPAKGANKHGQDLFLNRHKGDSRTAMRTIPGGNLTTINYEAQTEEEELERYEAAGTKIFELKHNMSIVLITVTTVFVFVGALLRCICMFIDTTFADQGDIFAPSVMYVFFGALEVITSALYIFGRIDLRFYRPDAISKKCLAAFENNSQSSELDNKETSTASSV</sequence>
<comment type="caution">
    <text evidence="2">The sequence shown here is derived from an EMBL/GenBank/DDBJ whole genome shotgun (WGS) entry which is preliminary data.</text>
</comment>
<evidence type="ECO:0000313" key="3">
    <source>
        <dbReference type="Proteomes" id="UP001165120"/>
    </source>
</evidence>
<dbReference type="PANTHER" id="PTHR35184">
    <property type="entry name" value="YALI0C10208P"/>
    <property type="match status" value="1"/>
</dbReference>
<reference evidence="2" key="1">
    <citation type="submission" date="2023-04" db="EMBL/GenBank/DDBJ databases">
        <title>Candida boidinii NBRC 10035.</title>
        <authorList>
            <person name="Ichikawa N."/>
            <person name="Sato H."/>
            <person name="Tonouchi N."/>
        </authorList>
    </citation>
    <scope>NUCLEOTIDE SEQUENCE</scope>
    <source>
        <strain evidence="2">NBRC 10035</strain>
    </source>
</reference>
<evidence type="ECO:0000313" key="2">
    <source>
        <dbReference type="EMBL" id="GME68793.1"/>
    </source>
</evidence>
<dbReference type="EMBL" id="BSXN01000494">
    <property type="protein sequence ID" value="GME68793.1"/>
    <property type="molecule type" value="Genomic_DNA"/>
</dbReference>
<keyword evidence="1" id="KW-0472">Membrane</keyword>
<feature type="transmembrane region" description="Helical" evidence="1">
    <location>
        <begin position="166"/>
        <end position="191"/>
    </location>
</feature>
<feature type="transmembrane region" description="Helical" evidence="1">
    <location>
        <begin position="64"/>
        <end position="83"/>
    </location>
</feature>
<gene>
    <name evidence="2" type="ORF">Cboi02_000186500</name>
</gene>
<feature type="transmembrane region" description="Helical" evidence="1">
    <location>
        <begin position="133"/>
        <end position="154"/>
    </location>
</feature>
<feature type="transmembrane region" description="Helical" evidence="1">
    <location>
        <begin position="357"/>
        <end position="380"/>
    </location>
</feature>
<keyword evidence="1" id="KW-0812">Transmembrane</keyword>
<dbReference type="Pfam" id="PF11309">
    <property type="entry name" value="DUF3112"/>
    <property type="match status" value="1"/>
</dbReference>
<dbReference type="Proteomes" id="UP001165120">
    <property type="component" value="Unassembled WGS sequence"/>
</dbReference>
<protein>
    <submittedName>
        <fullName evidence="2">Unnamed protein product</fullName>
    </submittedName>
</protein>
<accession>A0A9W6WFJ1</accession>
<dbReference type="AlphaFoldDB" id="A0A9W6WFJ1"/>
<keyword evidence="1" id="KW-1133">Transmembrane helix</keyword>
<feature type="transmembrane region" description="Helical" evidence="1">
    <location>
        <begin position="211"/>
        <end position="233"/>
    </location>
</feature>
<feature type="transmembrane region" description="Helical" evidence="1">
    <location>
        <begin position="324"/>
        <end position="351"/>
    </location>
</feature>
<evidence type="ECO:0000256" key="1">
    <source>
        <dbReference type="SAM" id="Phobius"/>
    </source>
</evidence>
<dbReference type="InterPro" id="IPR021460">
    <property type="entry name" value="DUF3112"/>
</dbReference>
<proteinExistence type="predicted"/>
<dbReference type="PANTHER" id="PTHR35184:SF1">
    <property type="entry name" value="INTEGRAL MEMBRANE PROTEIN"/>
    <property type="match status" value="1"/>
</dbReference>
<name>A0A9W6WFJ1_CANBO</name>